<organism evidence="2 3">
    <name type="scientific">Spiroplasma clarkii</name>
    <dbReference type="NCBI Taxonomy" id="2139"/>
    <lineage>
        <taxon>Bacteria</taxon>
        <taxon>Bacillati</taxon>
        <taxon>Mycoplasmatota</taxon>
        <taxon>Mollicutes</taxon>
        <taxon>Entomoplasmatales</taxon>
        <taxon>Spiroplasmataceae</taxon>
        <taxon>Spiroplasma</taxon>
    </lineage>
</organism>
<dbReference type="GO" id="GO:0016020">
    <property type="term" value="C:membrane"/>
    <property type="evidence" value="ECO:0007669"/>
    <property type="project" value="InterPro"/>
</dbReference>
<dbReference type="GO" id="GO:0042910">
    <property type="term" value="F:xenobiotic transmembrane transporter activity"/>
    <property type="evidence" value="ECO:0007669"/>
    <property type="project" value="InterPro"/>
</dbReference>
<feature type="transmembrane region" description="Helical" evidence="1">
    <location>
        <begin position="387"/>
        <end position="405"/>
    </location>
</feature>
<reference evidence="2 3" key="1">
    <citation type="submission" date="2017-11" db="EMBL/GenBank/DDBJ databases">
        <title>Complete genome sequence of Spiroplasma clarkii CN-5 (DSM 19994).</title>
        <authorList>
            <person name="Tsai Y.-M."/>
            <person name="Chang A."/>
            <person name="Lo W.-S."/>
            <person name="Kuo C.-H."/>
        </authorList>
    </citation>
    <scope>NUCLEOTIDE SEQUENCE [LARGE SCALE GENOMIC DNA]</scope>
    <source>
        <strain evidence="2 3">CN-5</strain>
    </source>
</reference>
<protein>
    <recommendedName>
        <fullName evidence="4">MATE efflux family protein</fullName>
    </recommendedName>
</protein>
<dbReference type="InterPro" id="IPR002528">
    <property type="entry name" value="MATE_fam"/>
</dbReference>
<dbReference type="KEGG" id="scla:SCLARK_001586"/>
<feature type="transmembrane region" description="Helical" evidence="1">
    <location>
        <begin position="236"/>
        <end position="257"/>
    </location>
</feature>
<gene>
    <name evidence="2" type="ORF">SCLAR_v1c11130</name>
</gene>
<dbReference type="RefSeq" id="WP_100254949.1">
    <property type="nucleotide sequence ID" value="NZ_CP015819.1"/>
</dbReference>
<dbReference type="Pfam" id="PF01554">
    <property type="entry name" value="MatE"/>
    <property type="match status" value="2"/>
</dbReference>
<evidence type="ECO:0008006" key="4">
    <source>
        <dbReference type="Google" id="ProtNLM"/>
    </source>
</evidence>
<feature type="transmembrane region" description="Helical" evidence="1">
    <location>
        <begin position="205"/>
        <end position="224"/>
    </location>
</feature>
<evidence type="ECO:0000313" key="2">
    <source>
        <dbReference type="EMBL" id="ATX71413.1"/>
    </source>
</evidence>
<feature type="transmembrane region" description="Helical" evidence="1">
    <location>
        <begin position="457"/>
        <end position="480"/>
    </location>
</feature>
<dbReference type="InterPro" id="IPR047135">
    <property type="entry name" value="YsiQ"/>
</dbReference>
<dbReference type="PANTHER" id="PTHR42925">
    <property type="entry name" value="MULTIDRUG AND TOXIN EFFLUX PROTEIN MATE FAMILY"/>
    <property type="match status" value="1"/>
</dbReference>
<dbReference type="Proteomes" id="UP000231179">
    <property type="component" value="Chromosome"/>
</dbReference>
<feature type="transmembrane region" description="Helical" evidence="1">
    <location>
        <begin position="92"/>
        <end position="110"/>
    </location>
</feature>
<feature type="transmembrane region" description="Helical" evidence="1">
    <location>
        <begin position="359"/>
        <end position="381"/>
    </location>
</feature>
<keyword evidence="1" id="KW-1133">Transmembrane helix</keyword>
<keyword evidence="1" id="KW-0472">Membrane</keyword>
<dbReference type="AlphaFoldDB" id="A0A1Y0L232"/>
<feature type="transmembrane region" description="Helical" evidence="1">
    <location>
        <begin position="175"/>
        <end position="193"/>
    </location>
</feature>
<feature type="transmembrane region" description="Helical" evidence="1">
    <location>
        <begin position="51"/>
        <end position="72"/>
    </location>
</feature>
<feature type="transmembrane region" description="Helical" evidence="1">
    <location>
        <begin position="122"/>
        <end position="140"/>
    </location>
</feature>
<keyword evidence="1" id="KW-0812">Transmembrane</keyword>
<feature type="transmembrane region" description="Helical" evidence="1">
    <location>
        <begin position="417"/>
        <end position="445"/>
    </location>
</feature>
<name>A0A1Y0L232_9MOLU</name>
<sequence>MIMENKNNLDNPKSNLDYKLSKAHFAPFQKIQTPWYKANDVKEILNMGLPIFAQLLFNILIAIINLIAVNNFDGGHYKAPVAKAVVMYNTLQFIPSLISTGTIIVCGNLLGQGKKEELSKVILTGLLINASITGLIFALTEGFSEGLARFLESSDDVATDNSWTDTAKFNFLVKYYRLLNINLILLSFTQVFVAGLQSIKKSKHVMIGTIITDAINLVLVYTILYSRLINPVYSALTIPIAGIFQMCYMLFMCLRFIDFKINKKQQLNKIYAIETLKTGLPITIEMGVWNICNFFTSSAIGSLHDDSLFVLHRNATNIGQISSAFVQALGTVTSVFVARKVGEQDTQGAYETALNCWKVAIYGTVIVNIMMVALSWPILVLFGSRDVAWPIEVILLLIFAVKLLFDTVNMTLLRALWAVGDLWFPIIISFFTMGIGMVALPFLVVKGFNIIGGWGLILIYLVLVSDPLSHSIVYTIMWICTSTFFRTKN</sequence>
<keyword evidence="3" id="KW-1185">Reference proteome</keyword>
<proteinExistence type="predicted"/>
<dbReference type="OrthoDB" id="387431at2"/>
<evidence type="ECO:0000256" key="1">
    <source>
        <dbReference type="SAM" id="Phobius"/>
    </source>
</evidence>
<dbReference type="GO" id="GO:0015297">
    <property type="term" value="F:antiporter activity"/>
    <property type="evidence" value="ECO:0007669"/>
    <property type="project" value="InterPro"/>
</dbReference>
<evidence type="ECO:0000313" key="3">
    <source>
        <dbReference type="Proteomes" id="UP000231179"/>
    </source>
</evidence>
<dbReference type="EMBL" id="CP024870">
    <property type="protein sequence ID" value="ATX71413.1"/>
    <property type="molecule type" value="Genomic_DNA"/>
</dbReference>
<dbReference type="PANTHER" id="PTHR42925:SF1">
    <property type="entry name" value="VIRULENCE FACTOR MVIN"/>
    <property type="match status" value="1"/>
</dbReference>
<accession>A0A1Y0L232</accession>